<dbReference type="AlphaFoldDB" id="A0A6A5UUU8"/>
<reference evidence="2" key="1">
    <citation type="journal article" date="2020" name="Stud. Mycol.">
        <title>101 Dothideomycetes genomes: a test case for predicting lifestyles and emergence of pathogens.</title>
        <authorList>
            <person name="Haridas S."/>
            <person name="Albert R."/>
            <person name="Binder M."/>
            <person name="Bloem J."/>
            <person name="Labutti K."/>
            <person name="Salamov A."/>
            <person name="Andreopoulos B."/>
            <person name="Baker S."/>
            <person name="Barry K."/>
            <person name="Bills G."/>
            <person name="Bluhm B."/>
            <person name="Cannon C."/>
            <person name="Castanera R."/>
            <person name="Culley D."/>
            <person name="Daum C."/>
            <person name="Ezra D."/>
            <person name="Gonzalez J."/>
            <person name="Henrissat B."/>
            <person name="Kuo A."/>
            <person name="Liang C."/>
            <person name="Lipzen A."/>
            <person name="Lutzoni F."/>
            <person name="Magnuson J."/>
            <person name="Mondo S."/>
            <person name="Nolan M."/>
            <person name="Ohm R."/>
            <person name="Pangilinan J."/>
            <person name="Park H.-J."/>
            <person name="Ramirez L."/>
            <person name="Alfaro M."/>
            <person name="Sun H."/>
            <person name="Tritt A."/>
            <person name="Yoshinaga Y."/>
            <person name="Zwiers L.-H."/>
            <person name="Turgeon B."/>
            <person name="Goodwin S."/>
            <person name="Spatafora J."/>
            <person name="Crous P."/>
            <person name="Grigoriev I."/>
        </authorList>
    </citation>
    <scope>NUCLEOTIDE SEQUENCE</scope>
    <source>
        <strain evidence="2">CBS 107.79</strain>
    </source>
</reference>
<evidence type="ECO:0000313" key="2">
    <source>
        <dbReference type="EMBL" id="KAF1966676.1"/>
    </source>
</evidence>
<organism evidence="2 3">
    <name type="scientific">Bimuria novae-zelandiae CBS 107.79</name>
    <dbReference type="NCBI Taxonomy" id="1447943"/>
    <lineage>
        <taxon>Eukaryota</taxon>
        <taxon>Fungi</taxon>
        <taxon>Dikarya</taxon>
        <taxon>Ascomycota</taxon>
        <taxon>Pezizomycotina</taxon>
        <taxon>Dothideomycetes</taxon>
        <taxon>Pleosporomycetidae</taxon>
        <taxon>Pleosporales</taxon>
        <taxon>Massarineae</taxon>
        <taxon>Didymosphaeriaceae</taxon>
        <taxon>Bimuria</taxon>
    </lineage>
</organism>
<gene>
    <name evidence="2" type="ORF">BU23DRAFT_315524</name>
</gene>
<feature type="signal peptide" evidence="1">
    <location>
        <begin position="1"/>
        <end position="15"/>
    </location>
</feature>
<feature type="chain" id="PRO_5025594867" description="Secreted protein" evidence="1">
    <location>
        <begin position="16"/>
        <end position="79"/>
    </location>
</feature>
<protein>
    <recommendedName>
        <fullName evidence="4">Secreted protein</fullName>
    </recommendedName>
</protein>
<dbReference type="Proteomes" id="UP000800036">
    <property type="component" value="Unassembled WGS sequence"/>
</dbReference>
<evidence type="ECO:0000313" key="3">
    <source>
        <dbReference type="Proteomes" id="UP000800036"/>
    </source>
</evidence>
<proteinExistence type="predicted"/>
<dbReference type="EMBL" id="ML976743">
    <property type="protein sequence ID" value="KAF1966676.1"/>
    <property type="molecule type" value="Genomic_DNA"/>
</dbReference>
<accession>A0A6A5UUU8</accession>
<keyword evidence="1" id="KW-0732">Signal</keyword>
<name>A0A6A5UUU8_9PLEO</name>
<sequence length="79" mass="8865">MRMVVLLRMPLHCLALTLNCMVSLRLYPKYSADPESRAPALTGDALHAVWCTTRHLRSNTDIFRILATLAAFAKRGPLL</sequence>
<evidence type="ECO:0008006" key="4">
    <source>
        <dbReference type="Google" id="ProtNLM"/>
    </source>
</evidence>
<evidence type="ECO:0000256" key="1">
    <source>
        <dbReference type="SAM" id="SignalP"/>
    </source>
</evidence>
<keyword evidence="3" id="KW-1185">Reference proteome</keyword>